<comment type="similarity">
    <text evidence="2 6">Belongs to the SCC2/Nipped-B family.</text>
</comment>
<feature type="domain" description="Sister chromatid cohesion C-terminal" evidence="8">
    <location>
        <begin position="1643"/>
        <end position="1824"/>
    </location>
</feature>
<dbReference type="InterPro" id="IPR026003">
    <property type="entry name" value="Cohesin_HEAT"/>
</dbReference>
<dbReference type="GO" id="GO:0071169">
    <property type="term" value="P:establishment of protein localization to chromatin"/>
    <property type="evidence" value="ECO:0007669"/>
    <property type="project" value="TreeGrafter"/>
</dbReference>
<comment type="subcellular location">
    <subcellularLocation>
        <location evidence="1 6">Nucleus</location>
    </subcellularLocation>
</comment>
<dbReference type="SUPFAM" id="SSF48371">
    <property type="entry name" value="ARM repeat"/>
    <property type="match status" value="1"/>
</dbReference>
<organism evidence="9 10">
    <name type="scientific">Heterotrigona itama</name>
    <dbReference type="NCBI Taxonomy" id="395501"/>
    <lineage>
        <taxon>Eukaryota</taxon>
        <taxon>Metazoa</taxon>
        <taxon>Ecdysozoa</taxon>
        <taxon>Arthropoda</taxon>
        <taxon>Hexapoda</taxon>
        <taxon>Insecta</taxon>
        <taxon>Pterygota</taxon>
        <taxon>Neoptera</taxon>
        <taxon>Endopterygota</taxon>
        <taxon>Hymenoptera</taxon>
        <taxon>Apocrita</taxon>
        <taxon>Aculeata</taxon>
        <taxon>Apoidea</taxon>
        <taxon>Anthophila</taxon>
        <taxon>Apidae</taxon>
        <taxon>Heterotrigona</taxon>
    </lineage>
</organism>
<feature type="compositionally biased region" description="Basic residues" evidence="7">
    <location>
        <begin position="1867"/>
        <end position="1880"/>
    </location>
</feature>
<sequence length="2176" mass="247237">MNGVIPSVPITTLAGIASLTDLLPEMPLPTPLPQTLTNKSLLFHPRVAEEAQILLSVRNENLVPQLILSLSQTSSDHIELKDNYANAEQPLETEQNTPELLKAILQINPHVFKGPQYNSPRNWAQGTPMMHTNQTSANYGRFSPSYSSSSGSRQTPQGSPAHPAAARTVLAPPAGINPLPNMTPQPNMYSPAHMSSPGTPLTTLGNVTPQHHNMAGMTPQHNMHMASPMRANIPLPQHQPINIQQNMYDPLMNQQVHHPLGNHQPMDIDSTVQENQQFLLDPVTGLPDIDIPIENIEAKQQSMDNATQHLLSTTQTTSYPNMDTNNMVNTLNTTTAPMIQHQQNNNSEKGIKMSGSLPEKLKEPIVMLDRLSLADQALMQKSLTAFAEKSPSRAAKMGISNREDAKSDSESEEEIGKNNKYFKARAKERQVQREKEKAERKKSEDKMRRRKRVTDDDDEEDKKEVFSPTKPKIRKIEKKLVPVLAKLSVEELMETNTYQRFNTTIETIFENTEDVATNAELLEDDDDVPPELLIPKYQLHDLCTEAAKLKALGAMESIPADRLVRLLNILEKNIRDGAKVSPLADPDDDVDESRLWTQLAMERVQRAVDASLIALHIMTSSNMPKMVYLEDVIDRIVLFMKFQLQNTIYPSFDPVYKIDTKNKTDNYNSSGRKKRGHMKEVREKSILQVYNKMHELVGLLAELLNIQVLTDTSVLHASTLGVAPFFVESVSDLQLSALKLVTVIFTKYEKHRRLLLDDILASIARLPSSKRSLRTYRLNSEDHIQMLTALVLQLIQCVVVLSDNMLPQQKKSQQEDEEKKEEKKLNYVDADVLIINKYETATRIAGNFLTVFLNKCGSKGEEIDYRPLFENFVQDLLATVNKPEWPAAELLLSLLGNLLVGHFSNKSSDMALRVASIDYLGVVAARLRKDAVSSQCKLSTIDQIIKDIKIEQQKDSDYDQVKDKEIVGLSEDEERTVFLQKVLLDYLAVNGTKDSALGYARHFYLAQWYRDCALEKSRVGQTKNSPSKKIHKKRVKKKNKHHSSDQDSESELDEPDADENDNNEQKNSEAYRIIEEKKKYIISRIRPYSTGTKPDILQTYIDYNSAELISQYLASKRPFSQSFDRYLKQILHVLTESSIAIRTKAMKCLTMIVEADPSVLARVDMQLGVKHSFLDHATSVREAAVDLVGKFVLSRPELIDKYYDMLSARILDTGVSVRKRVIKILKDICMECPDFPKIPEICVKMIRRVNDEEGIRKLVMEVFQNMWFTPVRERPTLDSESLLRKVMNITDVVAASKDMGLEWFEQLLVSLFKPKEDKDDSTKMLTEPPKALLTACKQIVDCLIENVLRLEETNLEESEKSEKKGSSQRLVACLTTLYLFAKIRPQLLVNHAITLQPYLSLKCQTQGDYQIISSVAHTLELVVPLMEHPSETFLAQLEEDSVKLILQHDRSVVASCLSCLGSIVNNVTRNFKLIRDCFKKYYGHLTEYKSFYEKDPTNPMLLKYRPFVRRALFTVGLLLRHFNFTDPEVIEGLAENIKDQVFETLNYFVHLDNDDIRHFTLSAIGSLCIRHYEFMLLPELKELYHHLLTSENALVHMRIQVLNNIEVYLQEEDKRMIKQDMEWAKMSKQENLKEMGDVSSGMASTVIQLYVKEILEAFLHVNVSVRHAALKVIQLILAQGLVHPVQIVPYLICMSTDCEKAVSHSADKQLQDIEKKYPGFIHMKSQLGIKLSYRLQKILQNDMTVRGMRVKDGEFPGALNGFLYTILRNTKQQRRAIVLSFLKQFDESAKTSLSQMLYLADNLAYFTYQVQDEPLFIIHHIDIIISMSGTNLVQSFKEALLPKEGSSQSQLHHQQHHHHQQQQPQQQHHHHHHHHHHHQTHSTLGLDGQPRPEQLLSALEDEEDDEEDEDSLLARLPGDTTLLRDYITASQGFLLLLTLRQHLKDLYGFSDQKIGQYSPTEAAKVYEKAVNRKSNLLFKPKATLQRLKEGVNNAELDADGRKKLVKEYLDFKQLMLKFDLEEPEEDGNEGDTSGGKHSMDIKMTNSDTDMTKMTHVGMANPQGMVNQYPGNLNSSIEHPNNSVNSMATGGGPIPVAMPVDAPPPQAPMNVAASQMAAPRVPKLTIHAHHGTEGAKEHRKHRAHKTEKIKKHKKKKRRRISDSSESGEDYSDPDFLV</sequence>
<proteinExistence type="inferred from homology"/>
<feature type="region of interest" description="Disordered" evidence="7">
    <location>
        <begin position="1843"/>
        <end position="1890"/>
    </location>
</feature>
<keyword evidence="3 6" id="KW-0677">Repeat</keyword>
<feature type="region of interest" description="Disordered" evidence="7">
    <location>
        <begin position="1019"/>
        <end position="1069"/>
    </location>
</feature>
<evidence type="ECO:0000313" key="10">
    <source>
        <dbReference type="Proteomes" id="UP000752696"/>
    </source>
</evidence>
<dbReference type="InterPro" id="IPR016024">
    <property type="entry name" value="ARM-type_fold"/>
</dbReference>
<evidence type="ECO:0000256" key="1">
    <source>
        <dbReference type="ARBA" id="ARBA00004123"/>
    </source>
</evidence>
<comment type="caution">
    <text evidence="9">The sequence shown here is derived from an EMBL/GenBank/DDBJ whole genome shotgun (WGS) entry which is preliminary data.</text>
</comment>
<evidence type="ECO:0000259" key="8">
    <source>
        <dbReference type="Pfam" id="PF12830"/>
    </source>
</evidence>
<name>A0A6V7HAG9_9HYME</name>
<evidence type="ECO:0000256" key="4">
    <source>
        <dbReference type="ARBA" id="ARBA00023242"/>
    </source>
</evidence>
<dbReference type="GO" id="GO:0090694">
    <property type="term" value="C:Scc2-Scc4 cohesin loading complex"/>
    <property type="evidence" value="ECO:0007669"/>
    <property type="project" value="TreeGrafter"/>
</dbReference>
<dbReference type="InterPro" id="IPR024986">
    <property type="entry name" value="Nipped-B_C"/>
</dbReference>
<reference evidence="9" key="1">
    <citation type="submission" date="2020-07" db="EMBL/GenBank/DDBJ databases">
        <authorList>
            <person name="Nazaruddin N."/>
        </authorList>
    </citation>
    <scope>NUCLEOTIDE SEQUENCE</scope>
</reference>
<dbReference type="CDD" id="cd23958">
    <property type="entry name" value="SCC2"/>
    <property type="match status" value="1"/>
</dbReference>
<feature type="region of interest" description="Disordered" evidence="7">
    <location>
        <begin position="388"/>
        <end position="466"/>
    </location>
</feature>
<evidence type="ECO:0000256" key="3">
    <source>
        <dbReference type="ARBA" id="ARBA00022737"/>
    </source>
</evidence>
<dbReference type="InterPro" id="IPR033031">
    <property type="entry name" value="Scc2/Nipped-B"/>
</dbReference>
<dbReference type="InterPro" id="IPR011989">
    <property type="entry name" value="ARM-like"/>
</dbReference>
<evidence type="ECO:0000256" key="2">
    <source>
        <dbReference type="ARBA" id="ARBA00009252"/>
    </source>
</evidence>
<feature type="compositionally biased region" description="Low complexity" evidence="7">
    <location>
        <begin position="139"/>
        <end position="160"/>
    </location>
</feature>
<feature type="region of interest" description="Disordered" evidence="7">
    <location>
        <begin position="133"/>
        <end position="164"/>
    </location>
</feature>
<dbReference type="Proteomes" id="UP000752696">
    <property type="component" value="Unassembled WGS sequence"/>
</dbReference>
<dbReference type="Pfam" id="PF12765">
    <property type="entry name" value="Cohesin_HEAT"/>
    <property type="match status" value="1"/>
</dbReference>
<dbReference type="GO" id="GO:0034087">
    <property type="term" value="P:establishment of mitotic sister chromatid cohesion"/>
    <property type="evidence" value="ECO:0007669"/>
    <property type="project" value="TreeGrafter"/>
</dbReference>
<dbReference type="GO" id="GO:1990414">
    <property type="term" value="P:replication-born double-strand break repair via sister chromatid exchange"/>
    <property type="evidence" value="ECO:0007669"/>
    <property type="project" value="TreeGrafter"/>
</dbReference>
<dbReference type="GO" id="GO:0010468">
    <property type="term" value="P:regulation of gene expression"/>
    <property type="evidence" value="ECO:0007669"/>
    <property type="project" value="InterPro"/>
</dbReference>
<feature type="region of interest" description="Disordered" evidence="7">
    <location>
        <begin position="2020"/>
        <end position="2040"/>
    </location>
</feature>
<keyword evidence="4 6" id="KW-0539">Nucleus</keyword>
<dbReference type="EMBL" id="CAJDYZ010009599">
    <property type="protein sequence ID" value="CAD1476833.1"/>
    <property type="molecule type" value="Genomic_DNA"/>
</dbReference>
<feature type="compositionally biased region" description="Basic residues" evidence="7">
    <location>
        <begin position="1026"/>
        <end position="1041"/>
    </location>
</feature>
<feature type="compositionally biased region" description="Acidic residues" evidence="7">
    <location>
        <begin position="1046"/>
        <end position="1062"/>
    </location>
</feature>
<dbReference type="PANTHER" id="PTHR21704:SF18">
    <property type="entry name" value="NIPPED-B-LIKE PROTEIN"/>
    <property type="match status" value="1"/>
</dbReference>
<dbReference type="GO" id="GO:0061775">
    <property type="term" value="F:cohesin loader activity"/>
    <property type="evidence" value="ECO:0007669"/>
    <property type="project" value="InterPro"/>
</dbReference>
<evidence type="ECO:0000256" key="5">
    <source>
        <dbReference type="ARBA" id="ARBA00023306"/>
    </source>
</evidence>
<dbReference type="Pfam" id="PF12830">
    <property type="entry name" value="Nipped-B_C"/>
    <property type="match status" value="1"/>
</dbReference>
<feature type="compositionally biased region" description="Basic and acidic residues" evidence="7">
    <location>
        <begin position="425"/>
        <end position="447"/>
    </location>
</feature>
<dbReference type="PANTHER" id="PTHR21704">
    <property type="entry name" value="NIPPED-B-LIKE PROTEIN DELANGIN SCC2-RELATED"/>
    <property type="match status" value="1"/>
</dbReference>
<feature type="compositionally biased region" description="Acidic residues" evidence="7">
    <location>
        <begin position="2164"/>
        <end position="2176"/>
    </location>
</feature>
<evidence type="ECO:0000256" key="6">
    <source>
        <dbReference type="RuleBase" id="RU364107"/>
    </source>
</evidence>
<dbReference type="GO" id="GO:0140588">
    <property type="term" value="P:chromatin looping"/>
    <property type="evidence" value="ECO:0007669"/>
    <property type="project" value="InterPro"/>
</dbReference>
<dbReference type="Gene3D" id="1.25.10.10">
    <property type="entry name" value="Leucine-rich Repeat Variant"/>
    <property type="match status" value="2"/>
</dbReference>
<evidence type="ECO:0000313" key="9">
    <source>
        <dbReference type="EMBL" id="CAD1476833.1"/>
    </source>
</evidence>
<evidence type="ECO:0000256" key="7">
    <source>
        <dbReference type="SAM" id="MobiDB-lite"/>
    </source>
</evidence>
<accession>A0A6V7HAG9</accession>
<dbReference type="GO" id="GO:0003682">
    <property type="term" value="F:chromatin binding"/>
    <property type="evidence" value="ECO:0007669"/>
    <property type="project" value="TreeGrafter"/>
</dbReference>
<gene>
    <name evidence="9" type="ORF">MHI_LOCUS690494</name>
</gene>
<keyword evidence="10" id="KW-1185">Reference proteome</keyword>
<feature type="compositionally biased region" description="Basic and acidic residues" evidence="7">
    <location>
        <begin position="401"/>
        <end position="417"/>
    </location>
</feature>
<protein>
    <recommendedName>
        <fullName evidence="6">Nipped-B protein</fullName>
    </recommendedName>
</protein>
<keyword evidence="5 6" id="KW-0131">Cell cycle</keyword>
<feature type="compositionally biased region" description="Basic residues" evidence="7">
    <location>
        <begin position="2136"/>
        <end position="2158"/>
    </location>
</feature>
<dbReference type="OrthoDB" id="418242at2759"/>
<feature type="region of interest" description="Disordered" evidence="7">
    <location>
        <begin position="2129"/>
        <end position="2176"/>
    </location>
</feature>